<gene>
    <name evidence="1" type="ORF">DW916_10940</name>
</gene>
<proteinExistence type="predicted"/>
<reference evidence="1 2" key="1">
    <citation type="submission" date="2018-08" db="EMBL/GenBank/DDBJ databases">
        <title>A genome reference for cultivated species of the human gut microbiota.</title>
        <authorList>
            <person name="Zou Y."/>
            <person name="Xue W."/>
            <person name="Luo G."/>
        </authorList>
    </citation>
    <scope>NUCLEOTIDE SEQUENCE [LARGE SCALE GENOMIC DNA]</scope>
    <source>
        <strain evidence="1 2">AM42-23AC</strain>
    </source>
</reference>
<name>A0AA92V0E8_9BACT</name>
<comment type="caution">
    <text evidence="1">The sequence shown here is derived from an EMBL/GenBank/DDBJ whole genome shotgun (WGS) entry which is preliminary data.</text>
</comment>
<evidence type="ECO:0000313" key="2">
    <source>
        <dbReference type="Proteomes" id="UP000284990"/>
    </source>
</evidence>
<evidence type="ECO:0000313" key="1">
    <source>
        <dbReference type="EMBL" id="RHA84768.1"/>
    </source>
</evidence>
<accession>A0AA92V0E8</accession>
<organism evidence="1 2">
    <name type="scientific">Segatella copri</name>
    <dbReference type="NCBI Taxonomy" id="165179"/>
    <lineage>
        <taxon>Bacteria</taxon>
        <taxon>Pseudomonadati</taxon>
        <taxon>Bacteroidota</taxon>
        <taxon>Bacteroidia</taxon>
        <taxon>Bacteroidales</taxon>
        <taxon>Prevotellaceae</taxon>
        <taxon>Segatella</taxon>
    </lineage>
</organism>
<dbReference type="EMBL" id="QSFW01000023">
    <property type="protein sequence ID" value="RHA84768.1"/>
    <property type="molecule type" value="Genomic_DNA"/>
</dbReference>
<sequence length="254" mass="29778">MDANGTLNLHVPHSWSELTQEQLRYALFLLTQGWEEWQVRTYLFARFAGIDVLNEKKDGWLCEVETDKGKKTRFFLELWQIRSFCEAFDYVFDGYGADNRLESIGLYKAADVELYDYPFEYYLIADNYFQQYMMSDKSNEEPLKELARYLYLDGEGKSPDRIECTVPELMGVFLWYVRIKHNFSEKFPHLFKPAAEGGEDYDMVGAMNAQIRALTGGDITKEEIIRKADVWRALTELDAKAREAEELNKRLKKS</sequence>
<dbReference type="Proteomes" id="UP000284990">
    <property type="component" value="Unassembled WGS sequence"/>
</dbReference>
<protein>
    <submittedName>
        <fullName evidence="1">Uncharacterized protein</fullName>
    </submittedName>
</protein>
<dbReference type="AlphaFoldDB" id="A0AA92V0E8"/>